<organism evidence="1 2">
    <name type="scientific">Mucuna pruriens</name>
    <name type="common">Velvet bean</name>
    <name type="synonym">Dolichos pruriens</name>
    <dbReference type="NCBI Taxonomy" id="157652"/>
    <lineage>
        <taxon>Eukaryota</taxon>
        <taxon>Viridiplantae</taxon>
        <taxon>Streptophyta</taxon>
        <taxon>Embryophyta</taxon>
        <taxon>Tracheophyta</taxon>
        <taxon>Spermatophyta</taxon>
        <taxon>Magnoliopsida</taxon>
        <taxon>eudicotyledons</taxon>
        <taxon>Gunneridae</taxon>
        <taxon>Pentapetalae</taxon>
        <taxon>rosids</taxon>
        <taxon>fabids</taxon>
        <taxon>Fabales</taxon>
        <taxon>Fabaceae</taxon>
        <taxon>Papilionoideae</taxon>
        <taxon>50 kb inversion clade</taxon>
        <taxon>NPAAA clade</taxon>
        <taxon>indigoferoid/millettioid clade</taxon>
        <taxon>Phaseoleae</taxon>
        <taxon>Mucuna</taxon>
    </lineage>
</organism>
<dbReference type="SUPFAM" id="SSF53098">
    <property type="entry name" value="Ribonuclease H-like"/>
    <property type="match status" value="1"/>
</dbReference>
<dbReference type="EMBL" id="QJKJ01000091">
    <property type="protein sequence ID" value="RDY14337.1"/>
    <property type="molecule type" value="Genomic_DNA"/>
</dbReference>
<protein>
    <recommendedName>
        <fullName evidence="3">Integrase catalytic domain-containing protein</fullName>
    </recommendedName>
</protein>
<proteinExistence type="predicted"/>
<gene>
    <name evidence="1" type="ORF">CR513_00616</name>
</gene>
<name>A0A371IH04_MUCPR</name>
<dbReference type="AlphaFoldDB" id="A0A371IH04"/>
<sequence>MLLLQEFNIEIRDKSGSKNLVTDYMRKIEGRIDPLPIKDDFPNEQLIIVPWFANIVNYLVASILPQEASKSYKDKIKSETKYYVWDDPYLWKFYSDQLIPNPKRYWIVVFIDAPFSRMPTTLLPLVNSAKEQERPSLGIDFMGPFPVSYGYAYILLVDYVSKWVEAKATKTNDAKVVVNFVKSNIFYKFCVPKALIND</sequence>
<evidence type="ECO:0000313" key="1">
    <source>
        <dbReference type="EMBL" id="RDY14337.1"/>
    </source>
</evidence>
<dbReference type="GO" id="GO:0003676">
    <property type="term" value="F:nucleic acid binding"/>
    <property type="evidence" value="ECO:0007669"/>
    <property type="project" value="InterPro"/>
</dbReference>
<evidence type="ECO:0000313" key="2">
    <source>
        <dbReference type="Proteomes" id="UP000257109"/>
    </source>
</evidence>
<accession>A0A371IH04</accession>
<dbReference type="OrthoDB" id="1433105at2759"/>
<dbReference type="InterPro" id="IPR052160">
    <property type="entry name" value="Gypsy_RT_Integrase-like"/>
</dbReference>
<dbReference type="InterPro" id="IPR012337">
    <property type="entry name" value="RNaseH-like_sf"/>
</dbReference>
<evidence type="ECO:0008006" key="3">
    <source>
        <dbReference type="Google" id="ProtNLM"/>
    </source>
</evidence>
<dbReference type="InterPro" id="IPR036397">
    <property type="entry name" value="RNaseH_sf"/>
</dbReference>
<reference evidence="1" key="1">
    <citation type="submission" date="2018-05" db="EMBL/GenBank/DDBJ databases">
        <title>Draft genome of Mucuna pruriens seed.</title>
        <authorList>
            <person name="Nnadi N.E."/>
            <person name="Vos R."/>
            <person name="Hasami M.H."/>
            <person name="Devisetty U.K."/>
            <person name="Aguiy J.C."/>
        </authorList>
    </citation>
    <scope>NUCLEOTIDE SEQUENCE [LARGE SCALE GENOMIC DNA]</scope>
    <source>
        <strain evidence="1">JCA_2017</strain>
    </source>
</reference>
<dbReference type="PANTHER" id="PTHR47266">
    <property type="entry name" value="ENDONUCLEASE-RELATED"/>
    <property type="match status" value="1"/>
</dbReference>
<comment type="caution">
    <text evidence="1">The sequence shown here is derived from an EMBL/GenBank/DDBJ whole genome shotgun (WGS) entry which is preliminary data.</text>
</comment>
<dbReference type="Proteomes" id="UP000257109">
    <property type="component" value="Unassembled WGS sequence"/>
</dbReference>
<feature type="non-terminal residue" evidence="1">
    <location>
        <position position="1"/>
    </location>
</feature>
<dbReference type="Gene3D" id="3.30.420.10">
    <property type="entry name" value="Ribonuclease H-like superfamily/Ribonuclease H"/>
    <property type="match status" value="1"/>
</dbReference>
<keyword evidence="2" id="KW-1185">Reference proteome</keyword>